<sequence>MAIFCVATYGEGDPTDNAQEFYEWLQNGGSDLTGLRYSVFALGNKTYEHYNKMGIYLDGKLEELGATRVYELGLGDDDANIEEDFITWKEKFWTSVCEQFDLQTGEEVSSRQYELITYDEIADEKIFHGEVARLNSYVNQKAPFDTKNPFLSPVLVNRNLYNSDRSCLHIELGLKD</sequence>
<dbReference type="EMBL" id="CAJPIZ010047990">
    <property type="protein sequence ID" value="CAG2122502.1"/>
    <property type="molecule type" value="Genomic_DNA"/>
</dbReference>
<dbReference type="GO" id="GO:0003958">
    <property type="term" value="F:NADPH-hemoprotein reductase activity"/>
    <property type="evidence" value="ECO:0007669"/>
    <property type="project" value="TreeGrafter"/>
</dbReference>
<dbReference type="OrthoDB" id="1856718at2759"/>
<dbReference type="GO" id="GO:0005829">
    <property type="term" value="C:cytosol"/>
    <property type="evidence" value="ECO:0007669"/>
    <property type="project" value="TreeGrafter"/>
</dbReference>
<dbReference type="InterPro" id="IPR001094">
    <property type="entry name" value="Flavdoxin-like"/>
</dbReference>
<organism evidence="3">
    <name type="scientific">Medioppia subpectinata</name>
    <dbReference type="NCBI Taxonomy" id="1979941"/>
    <lineage>
        <taxon>Eukaryota</taxon>
        <taxon>Metazoa</taxon>
        <taxon>Ecdysozoa</taxon>
        <taxon>Arthropoda</taxon>
        <taxon>Chelicerata</taxon>
        <taxon>Arachnida</taxon>
        <taxon>Acari</taxon>
        <taxon>Acariformes</taxon>
        <taxon>Sarcoptiformes</taxon>
        <taxon>Oribatida</taxon>
        <taxon>Brachypylina</taxon>
        <taxon>Oppioidea</taxon>
        <taxon>Oppiidae</taxon>
        <taxon>Medioppia</taxon>
    </lineage>
</organism>
<dbReference type="Gene3D" id="3.40.50.360">
    <property type="match status" value="1"/>
</dbReference>
<evidence type="ECO:0000313" key="3">
    <source>
        <dbReference type="EMBL" id="CAD7649558.1"/>
    </source>
</evidence>
<dbReference type="InterPro" id="IPR017938">
    <property type="entry name" value="Riboflavin_synthase-like_b-brl"/>
</dbReference>
<proteinExistence type="predicted"/>
<dbReference type="GO" id="GO:0009725">
    <property type="term" value="P:response to hormone"/>
    <property type="evidence" value="ECO:0007669"/>
    <property type="project" value="TreeGrafter"/>
</dbReference>
<dbReference type="PRINTS" id="PR00369">
    <property type="entry name" value="FLAVODOXIN"/>
</dbReference>
<evidence type="ECO:0000313" key="4">
    <source>
        <dbReference type="Proteomes" id="UP000759131"/>
    </source>
</evidence>
<dbReference type="PROSITE" id="PS50902">
    <property type="entry name" value="FLAVODOXIN_LIKE"/>
    <property type="match status" value="1"/>
</dbReference>
<protein>
    <recommendedName>
        <fullName evidence="2">Flavodoxin-like domain-containing protein</fullName>
    </recommendedName>
</protein>
<dbReference type="Pfam" id="PF00258">
    <property type="entry name" value="Flavodoxin_1"/>
    <property type="match status" value="1"/>
</dbReference>
<dbReference type="InterPro" id="IPR008254">
    <property type="entry name" value="Flavodoxin/NO_synth"/>
</dbReference>
<reference evidence="3" key="1">
    <citation type="submission" date="2020-11" db="EMBL/GenBank/DDBJ databases">
        <authorList>
            <person name="Tran Van P."/>
        </authorList>
    </citation>
    <scope>NUCLEOTIDE SEQUENCE</scope>
</reference>
<dbReference type="Gene3D" id="2.40.30.10">
    <property type="entry name" value="Translation factors"/>
    <property type="match status" value="1"/>
</dbReference>
<dbReference type="PANTHER" id="PTHR19384:SF17">
    <property type="entry name" value="NADPH--CYTOCHROME P450 REDUCTASE"/>
    <property type="match status" value="1"/>
</dbReference>
<dbReference type="SUPFAM" id="SSF63380">
    <property type="entry name" value="Riboflavin synthase domain-like"/>
    <property type="match status" value="1"/>
</dbReference>
<gene>
    <name evidence="3" type="ORF">OSB1V03_LOCUS22448</name>
</gene>
<evidence type="ECO:0000256" key="1">
    <source>
        <dbReference type="ARBA" id="ARBA00022630"/>
    </source>
</evidence>
<dbReference type="AlphaFoldDB" id="A0A7R9LXC5"/>
<name>A0A7R9LXC5_9ACAR</name>
<dbReference type="GO" id="GO:0010181">
    <property type="term" value="F:FMN binding"/>
    <property type="evidence" value="ECO:0007669"/>
    <property type="project" value="InterPro"/>
</dbReference>
<dbReference type="EMBL" id="OC902565">
    <property type="protein sequence ID" value="CAD7649558.1"/>
    <property type="molecule type" value="Genomic_DNA"/>
</dbReference>
<evidence type="ECO:0000259" key="2">
    <source>
        <dbReference type="PROSITE" id="PS50902"/>
    </source>
</evidence>
<feature type="domain" description="Flavodoxin-like" evidence="2">
    <location>
        <begin position="1"/>
        <end position="93"/>
    </location>
</feature>
<keyword evidence="4" id="KW-1185">Reference proteome</keyword>
<feature type="non-terminal residue" evidence="3">
    <location>
        <position position="1"/>
    </location>
</feature>
<accession>A0A7R9LXC5</accession>
<keyword evidence="1" id="KW-0285">Flavoprotein</keyword>
<dbReference type="PANTHER" id="PTHR19384">
    <property type="entry name" value="NITRIC OXIDE SYNTHASE-RELATED"/>
    <property type="match status" value="1"/>
</dbReference>
<dbReference type="GO" id="GO:0050660">
    <property type="term" value="F:flavin adenine dinucleotide binding"/>
    <property type="evidence" value="ECO:0007669"/>
    <property type="project" value="TreeGrafter"/>
</dbReference>
<dbReference type="InterPro" id="IPR029039">
    <property type="entry name" value="Flavoprotein-like_sf"/>
</dbReference>
<dbReference type="SUPFAM" id="SSF52218">
    <property type="entry name" value="Flavoproteins"/>
    <property type="match status" value="1"/>
</dbReference>
<dbReference type="Proteomes" id="UP000759131">
    <property type="component" value="Unassembled WGS sequence"/>
</dbReference>